<dbReference type="Proteomes" id="UP000216001">
    <property type="component" value="Unassembled WGS sequence"/>
</dbReference>
<name>A0A264VY38_PRORE</name>
<dbReference type="EMBL" id="NOWC01000001">
    <property type="protein sequence ID" value="OZS76256.1"/>
    <property type="molecule type" value="Genomic_DNA"/>
</dbReference>
<evidence type="ECO:0000313" key="1">
    <source>
        <dbReference type="EMBL" id="OZS76256.1"/>
    </source>
</evidence>
<evidence type="ECO:0000313" key="2">
    <source>
        <dbReference type="Proteomes" id="UP000216001"/>
    </source>
</evidence>
<dbReference type="RefSeq" id="WP_094960361.1">
    <property type="nucleotide sequence ID" value="NZ_NOWC01000001.1"/>
</dbReference>
<dbReference type="InterPro" id="IPR010455">
    <property type="entry name" value="Phage_82_GpQ"/>
</dbReference>
<dbReference type="AlphaFoldDB" id="A0A264VY38"/>
<dbReference type="Pfam" id="PF06323">
    <property type="entry name" value="Phage_antiter_Q"/>
    <property type="match status" value="1"/>
</dbReference>
<accession>A0A264VY38</accession>
<sequence length="221" mass="25386">MNYQYLEYLRANVTLALANINGGTKGQLDAFQGAALVRTSRFKRNRMRDSTGAIRESDPVKCTETRVSRSPSPPILETTFCLSSWRRAVNKLDEAHKAWLLYCYAYDLDYDHQVEICNYVWEQFKPLLSGKRVTKKVTARLMQLVWLAAQDTASRFGEILTLDKYTDTALAKLVGVSKSTWSEIYRDHWTMLVSIVERIDREVLLSVSNIRNESRSCNLTS</sequence>
<gene>
    <name evidence="1" type="ORF">CHI95_00010</name>
</gene>
<proteinExistence type="predicted"/>
<reference evidence="1 2" key="1">
    <citation type="submission" date="2017-07" db="EMBL/GenBank/DDBJ databases">
        <title>blaIMP-27 on transferable plasmids in Proteus mirabilis and Providencia rettgeri.</title>
        <authorList>
            <person name="Potter R."/>
        </authorList>
    </citation>
    <scope>NUCLEOTIDE SEQUENCE [LARGE SCALE GENOMIC DNA]</scope>
    <source>
        <strain evidence="1 2">PR1</strain>
    </source>
</reference>
<comment type="caution">
    <text evidence="1">The sequence shown here is derived from an EMBL/GenBank/DDBJ whole genome shotgun (WGS) entry which is preliminary data.</text>
</comment>
<evidence type="ECO:0008006" key="3">
    <source>
        <dbReference type="Google" id="ProtNLM"/>
    </source>
</evidence>
<protein>
    <recommendedName>
        <fullName evidence="3">Phage antitermination protein Q</fullName>
    </recommendedName>
</protein>
<organism evidence="1 2">
    <name type="scientific">Providencia rettgeri</name>
    <dbReference type="NCBI Taxonomy" id="587"/>
    <lineage>
        <taxon>Bacteria</taxon>
        <taxon>Pseudomonadati</taxon>
        <taxon>Pseudomonadota</taxon>
        <taxon>Gammaproteobacteria</taxon>
        <taxon>Enterobacterales</taxon>
        <taxon>Morganellaceae</taxon>
        <taxon>Providencia</taxon>
    </lineage>
</organism>